<gene>
    <name evidence="4" type="ORF">WJX74_005123</name>
</gene>
<feature type="domain" description="Alpha/beta hydrolase fold-3" evidence="3">
    <location>
        <begin position="81"/>
        <end position="292"/>
    </location>
</feature>
<comment type="caution">
    <text evidence="4">The sequence shown here is derived from an EMBL/GenBank/DDBJ whole genome shotgun (WGS) entry which is preliminary data.</text>
</comment>
<dbReference type="AlphaFoldDB" id="A0AAW1RJM4"/>
<feature type="region of interest" description="Disordered" evidence="2">
    <location>
        <begin position="12"/>
        <end position="47"/>
    </location>
</feature>
<evidence type="ECO:0000313" key="5">
    <source>
        <dbReference type="Proteomes" id="UP001438707"/>
    </source>
</evidence>
<proteinExistence type="predicted"/>
<dbReference type="InterPro" id="IPR013094">
    <property type="entry name" value="AB_hydrolase_3"/>
</dbReference>
<evidence type="ECO:0000256" key="1">
    <source>
        <dbReference type="ARBA" id="ARBA00022801"/>
    </source>
</evidence>
<keyword evidence="1" id="KW-0378">Hydrolase</keyword>
<dbReference type="Pfam" id="PF07859">
    <property type="entry name" value="Abhydrolase_3"/>
    <property type="match status" value="1"/>
</dbReference>
<sequence length="332" mass="36185">MAGLDADFKAFLDATSNTSEPRATTAEEQQRRRDLEEKRPGEDAETMGKVVNMEVPGPDGEVPVRIYYPRSFKGEALPVCVYFHGGCWFMGRLDGKDAWLRRLSNVANIIIMSVDYRRAPQSKFPAGLEDCYAATKHAALKGSELSMDPKRLAVGGDSCGGNLSAAVSLLARDRGEFTIALQLLLCPMTDHYLPGTDSLRDNAEDYGYDAWLNKMGWDAYGATTPPHGSPEQPHTLAAVLRHTDVSGVPPALVVLGQYDIVHDEGLKYAEKLAAVNVPVTVKDFTGVGHNFPSHSVAAEKLGLHIQKGEAAVQDIVEYIKKHLHSSGHSDLQ</sequence>
<accession>A0AAW1RJM4</accession>
<dbReference type="InterPro" id="IPR029058">
    <property type="entry name" value="AB_hydrolase_fold"/>
</dbReference>
<dbReference type="InterPro" id="IPR050300">
    <property type="entry name" value="GDXG_lipolytic_enzyme"/>
</dbReference>
<reference evidence="4 5" key="1">
    <citation type="journal article" date="2024" name="Nat. Commun.">
        <title>Phylogenomics reveals the evolutionary origins of lichenization in chlorophyte algae.</title>
        <authorList>
            <person name="Puginier C."/>
            <person name="Libourel C."/>
            <person name="Otte J."/>
            <person name="Skaloud P."/>
            <person name="Haon M."/>
            <person name="Grisel S."/>
            <person name="Petersen M."/>
            <person name="Berrin J.G."/>
            <person name="Delaux P.M."/>
            <person name="Dal Grande F."/>
            <person name="Keller J."/>
        </authorList>
    </citation>
    <scope>NUCLEOTIDE SEQUENCE [LARGE SCALE GENOMIC DNA]</scope>
    <source>
        <strain evidence="4 5">SAG 2145</strain>
    </source>
</reference>
<dbReference type="PANTHER" id="PTHR48081">
    <property type="entry name" value="AB HYDROLASE SUPERFAMILY PROTEIN C4A8.06C"/>
    <property type="match status" value="1"/>
</dbReference>
<dbReference type="EMBL" id="JALJOS010000010">
    <property type="protein sequence ID" value="KAK9833758.1"/>
    <property type="molecule type" value="Genomic_DNA"/>
</dbReference>
<evidence type="ECO:0000259" key="3">
    <source>
        <dbReference type="Pfam" id="PF07859"/>
    </source>
</evidence>
<evidence type="ECO:0000313" key="4">
    <source>
        <dbReference type="EMBL" id="KAK9833758.1"/>
    </source>
</evidence>
<protein>
    <recommendedName>
        <fullName evidence="3">Alpha/beta hydrolase fold-3 domain-containing protein</fullName>
    </recommendedName>
</protein>
<dbReference type="PANTHER" id="PTHR48081:SF8">
    <property type="entry name" value="ALPHA_BETA HYDROLASE FOLD-3 DOMAIN-CONTAINING PROTEIN-RELATED"/>
    <property type="match status" value="1"/>
</dbReference>
<dbReference type="GO" id="GO:0016787">
    <property type="term" value="F:hydrolase activity"/>
    <property type="evidence" value="ECO:0007669"/>
    <property type="project" value="UniProtKB-KW"/>
</dbReference>
<evidence type="ECO:0000256" key="2">
    <source>
        <dbReference type="SAM" id="MobiDB-lite"/>
    </source>
</evidence>
<feature type="compositionally biased region" description="Basic and acidic residues" evidence="2">
    <location>
        <begin position="28"/>
        <end position="42"/>
    </location>
</feature>
<organism evidence="4 5">
    <name type="scientific">Apatococcus lobatus</name>
    <dbReference type="NCBI Taxonomy" id="904363"/>
    <lineage>
        <taxon>Eukaryota</taxon>
        <taxon>Viridiplantae</taxon>
        <taxon>Chlorophyta</taxon>
        <taxon>core chlorophytes</taxon>
        <taxon>Trebouxiophyceae</taxon>
        <taxon>Chlorellales</taxon>
        <taxon>Chlorellaceae</taxon>
        <taxon>Apatococcus</taxon>
    </lineage>
</organism>
<dbReference type="Gene3D" id="3.40.50.1820">
    <property type="entry name" value="alpha/beta hydrolase"/>
    <property type="match status" value="1"/>
</dbReference>
<dbReference type="Proteomes" id="UP001438707">
    <property type="component" value="Unassembled WGS sequence"/>
</dbReference>
<name>A0AAW1RJM4_9CHLO</name>
<keyword evidence="5" id="KW-1185">Reference proteome</keyword>
<dbReference type="SUPFAM" id="SSF53474">
    <property type="entry name" value="alpha/beta-Hydrolases"/>
    <property type="match status" value="1"/>
</dbReference>